<dbReference type="EMBL" id="CP037940">
    <property type="protein sequence ID" value="QBO35044.1"/>
    <property type="molecule type" value="Genomic_DNA"/>
</dbReference>
<dbReference type="InterPro" id="IPR005754">
    <property type="entry name" value="Sortase"/>
</dbReference>
<feature type="active site" description="Acyl-thioester intermediate" evidence="4">
    <location>
        <position position="189"/>
    </location>
</feature>
<dbReference type="RefSeq" id="WP_133362124.1">
    <property type="nucleotide sequence ID" value="NZ_CP037940.1"/>
</dbReference>
<evidence type="ECO:0000313" key="5">
    <source>
        <dbReference type="EMBL" id="QBO35044.1"/>
    </source>
</evidence>
<proteinExistence type="predicted"/>
<reference evidence="6" key="1">
    <citation type="submission" date="2019-03" db="EMBL/GenBank/DDBJ databases">
        <title>Weissella sp. 26KH-42 Genome sequencing.</title>
        <authorList>
            <person name="Heo J."/>
            <person name="Kim S.-J."/>
            <person name="Kim J.-S."/>
            <person name="Hong S.-B."/>
            <person name="Kwon S.-W."/>
        </authorList>
    </citation>
    <scope>NUCLEOTIDE SEQUENCE [LARGE SCALE GENOMIC DNA]</scope>
    <source>
        <strain evidence="6">26KH-42</strain>
    </source>
</reference>
<dbReference type="OrthoDB" id="2142513at2"/>
<name>A0A4P6YR10_9LACO</name>
<dbReference type="NCBIfam" id="TIGR01076">
    <property type="entry name" value="sortase_fam"/>
    <property type="match status" value="1"/>
</dbReference>
<evidence type="ECO:0000256" key="4">
    <source>
        <dbReference type="PIRSR" id="PIRSR605754-1"/>
    </source>
</evidence>
<keyword evidence="2" id="KW-0378">Hydrolase</keyword>
<feature type="active site" description="Proton donor/acceptor" evidence="4">
    <location>
        <position position="127"/>
    </location>
</feature>
<dbReference type="Gene3D" id="2.40.260.10">
    <property type="entry name" value="Sortase"/>
    <property type="match status" value="1"/>
</dbReference>
<dbReference type="KEGG" id="wei:EQG49_00550"/>
<dbReference type="Pfam" id="PF04203">
    <property type="entry name" value="Sortase"/>
    <property type="match status" value="1"/>
</dbReference>
<evidence type="ECO:0000256" key="1">
    <source>
        <dbReference type="ARBA" id="ARBA00022670"/>
    </source>
</evidence>
<evidence type="ECO:0000313" key="6">
    <source>
        <dbReference type="Proteomes" id="UP000292886"/>
    </source>
</evidence>
<keyword evidence="1" id="KW-0645">Protease</keyword>
<protein>
    <submittedName>
        <fullName evidence="5">Class A sortase</fullName>
    </submittedName>
</protein>
<evidence type="ECO:0000256" key="3">
    <source>
        <dbReference type="ARBA" id="ARBA00022807"/>
    </source>
</evidence>
<gene>
    <name evidence="5" type="ORF">EQG49_00550</name>
</gene>
<keyword evidence="6" id="KW-1185">Reference proteome</keyword>
<dbReference type="GO" id="GO:0006508">
    <property type="term" value="P:proteolysis"/>
    <property type="evidence" value="ECO:0007669"/>
    <property type="project" value="UniProtKB-KW"/>
</dbReference>
<dbReference type="GO" id="GO:0008234">
    <property type="term" value="F:cysteine-type peptidase activity"/>
    <property type="evidence" value="ECO:0007669"/>
    <property type="project" value="UniProtKB-KW"/>
</dbReference>
<organism evidence="5 6">
    <name type="scientific">Periweissella cryptocerci</name>
    <dbReference type="NCBI Taxonomy" id="2506420"/>
    <lineage>
        <taxon>Bacteria</taxon>
        <taxon>Bacillati</taxon>
        <taxon>Bacillota</taxon>
        <taxon>Bacilli</taxon>
        <taxon>Lactobacillales</taxon>
        <taxon>Lactobacillaceae</taxon>
        <taxon>Periweissella</taxon>
    </lineage>
</organism>
<keyword evidence="3" id="KW-0788">Thiol protease</keyword>
<dbReference type="SUPFAM" id="SSF63817">
    <property type="entry name" value="Sortase"/>
    <property type="match status" value="1"/>
</dbReference>
<dbReference type="Proteomes" id="UP000292886">
    <property type="component" value="Chromosome"/>
</dbReference>
<dbReference type="InterPro" id="IPR023365">
    <property type="entry name" value="Sortase_dom-sf"/>
</dbReference>
<dbReference type="AlphaFoldDB" id="A0A4P6YR10"/>
<dbReference type="CDD" id="cd06165">
    <property type="entry name" value="Sortase_A"/>
    <property type="match status" value="1"/>
</dbReference>
<sequence>MRKIRIFASLLVVLGVILITLGLHPQWYIGRLQTTFTQQPKLAISNQVPAKAKVKYGDNTEVDSWWQLHQNAKLPEKLYLRGHVAIPALQINLPIYEGTSDRALALGAGTVVPNESMGERNFIIGAHNMADNQTFFSPLQKRFKLGMIATLTDHGHTYKYRLTAKKIVSQTDVSVLNDTAAATITLITCYEVPPYYTHATQRIIITGELIR</sequence>
<evidence type="ECO:0000256" key="2">
    <source>
        <dbReference type="ARBA" id="ARBA00022801"/>
    </source>
</evidence>
<accession>A0A4P6YR10</accession>
<dbReference type="InterPro" id="IPR042007">
    <property type="entry name" value="Sortase_A"/>
</dbReference>